<dbReference type="Gene3D" id="3.60.10.10">
    <property type="entry name" value="Endonuclease/exonuclease/phosphatase"/>
    <property type="match status" value="1"/>
</dbReference>
<dbReference type="InterPro" id="IPR000477">
    <property type="entry name" value="RT_dom"/>
</dbReference>
<evidence type="ECO:0000259" key="3">
    <source>
        <dbReference type="PROSITE" id="PS50878"/>
    </source>
</evidence>
<feature type="domain" description="Reverse transcriptase" evidence="3">
    <location>
        <begin position="322"/>
        <end position="600"/>
    </location>
</feature>
<comment type="caution">
    <text evidence="4">The sequence shown here is derived from an EMBL/GenBank/DDBJ whole genome shotgun (WGS) entry which is preliminary data.</text>
</comment>
<dbReference type="Pfam" id="PF13966">
    <property type="entry name" value="zf-RVT"/>
    <property type="match status" value="1"/>
</dbReference>
<keyword evidence="2" id="KW-0812">Transmembrane</keyword>
<dbReference type="CDD" id="cd01650">
    <property type="entry name" value="RT_nLTR_like"/>
    <property type="match status" value="1"/>
</dbReference>
<dbReference type="PANTHER" id="PTHR33116:SF78">
    <property type="entry name" value="OS12G0587133 PROTEIN"/>
    <property type="match status" value="1"/>
</dbReference>
<dbReference type="InterPro" id="IPR026960">
    <property type="entry name" value="RVT-Znf"/>
</dbReference>
<keyword evidence="2" id="KW-0472">Membrane</keyword>
<dbReference type="EMBL" id="JBEDUW010000004">
    <property type="protein sequence ID" value="KAK9933173.1"/>
    <property type="molecule type" value="Genomic_DNA"/>
</dbReference>
<dbReference type="Proteomes" id="UP001457282">
    <property type="component" value="Unassembled WGS sequence"/>
</dbReference>
<evidence type="ECO:0000256" key="1">
    <source>
        <dbReference type="SAM" id="Coils"/>
    </source>
</evidence>
<proteinExistence type="predicted"/>
<feature type="transmembrane region" description="Helical" evidence="2">
    <location>
        <begin position="992"/>
        <end position="1009"/>
    </location>
</feature>
<evidence type="ECO:0000256" key="2">
    <source>
        <dbReference type="SAM" id="Phobius"/>
    </source>
</evidence>
<evidence type="ECO:0000313" key="4">
    <source>
        <dbReference type="EMBL" id="KAK9933173.1"/>
    </source>
</evidence>
<dbReference type="SUPFAM" id="SSF56672">
    <property type="entry name" value="DNA/RNA polymerases"/>
    <property type="match status" value="1"/>
</dbReference>
<keyword evidence="5" id="KW-1185">Reference proteome</keyword>
<dbReference type="Pfam" id="PF00078">
    <property type="entry name" value="RVT_1"/>
    <property type="match status" value="1"/>
</dbReference>
<dbReference type="PROSITE" id="PS50878">
    <property type="entry name" value="RT_POL"/>
    <property type="match status" value="1"/>
</dbReference>
<organism evidence="4 5">
    <name type="scientific">Rubus argutus</name>
    <name type="common">Southern blackberry</name>
    <dbReference type="NCBI Taxonomy" id="59490"/>
    <lineage>
        <taxon>Eukaryota</taxon>
        <taxon>Viridiplantae</taxon>
        <taxon>Streptophyta</taxon>
        <taxon>Embryophyta</taxon>
        <taxon>Tracheophyta</taxon>
        <taxon>Spermatophyta</taxon>
        <taxon>Magnoliopsida</taxon>
        <taxon>eudicotyledons</taxon>
        <taxon>Gunneridae</taxon>
        <taxon>Pentapetalae</taxon>
        <taxon>rosids</taxon>
        <taxon>fabids</taxon>
        <taxon>Rosales</taxon>
        <taxon>Rosaceae</taxon>
        <taxon>Rosoideae</taxon>
        <taxon>Rosoideae incertae sedis</taxon>
        <taxon>Rubus</taxon>
    </lineage>
</organism>
<accession>A0AAW1X864</accession>
<keyword evidence="1" id="KW-0175">Coiled coil</keyword>
<name>A0AAW1X864_RUBAR</name>
<dbReference type="PANTHER" id="PTHR33116">
    <property type="entry name" value="REVERSE TRANSCRIPTASE ZINC-BINDING DOMAIN-CONTAINING PROTEIN-RELATED-RELATED"/>
    <property type="match status" value="1"/>
</dbReference>
<sequence>MSVFNDFINEANLCDPPLLNAKFTWSNMRDAAVWRRLDRFLFSADWEECFPNVRQCALTRVTSDHCPIELNTNSLKWGPGPFRVENMWLKHPSFKENFTGWWETDSGPGWEGFKFMNKLRGVKTKLKVWSKEVFGDVLMEKKSVEMKIKELDNKDEREGLNAELKRERESLRNKFEELLFNEEMLWRQRAKIKWAKEGDSNTKFFHCLATGRRKINLIEKLVVEGGRVVEDAESIELELIQYYKNLYSSSNQEIRGVVGLDWSPISGQEAEWIERPFQEEEIKQAVFDCSKDKSPGPDGFTMAVFQSYWDTIKSDLLKVMEEFYSNGVVNAITNETYICLIPKKVDSLKIGDYRPISLVTSLYKIIAKVLASRLKEVLGGTISIAQGAFVKGRQILDAVLVANEVVEETKKKKNEGLFLKVDFEKAYDHIEWTFLDHVLEQKGFGQRWRKWIGGCLQSANFSIMINGRPRGKFSASRGLRQGDPLSPFLFTLVVDVLSRLLEKAKETKIIEGLVVGRERVEVSHLQFADDTIFLASGCEQSWCNLLSIIECFGSMSGMKINKAKCSLVGINVEAGKVERLANLWGCTVGSWPMKYLGLPLGGNPRASTFWNPVVEKVEKRLQSWKMAFLSRGGRLTLIQAVLENLPTYYLSLFKLPKGVARKIESMLRNFLWEGIGEGSKDHLVKWIIVSQSKEKGGLGIGNLAKKNTALLGKWLWRFPLETDSLWHIVIRSKYGLKENGWDANCVVRGSSRNPWRDISSGIDTFLGCCLLAVGKGDKVRFWEDTWLGHNSLMSLFPRLFHLSRFRNSTIDNFVDPSIYPLNWDFGFRRNLSDVEVQQLTLLLLILEGVRLFPSRDDSRKWSLESHGKFSCKSFGRFLDDVSNYPSFDPYDQIWKAKVPTKVKITVWALAHGKINTCDVVQRKRPGSCLSPNWCIMCKKEQETIDHVFLHCPVALSLWMKLFREVNISWIIPKQCFSLLCEKHKILRGGRKAKAVWGCLVLAVFWVIWLERNQRIFEDKVGAGHEELWDRIKFWSSLWVSVTHEFKDYSLAVILRDWKAAAH</sequence>
<reference evidence="4 5" key="1">
    <citation type="journal article" date="2023" name="G3 (Bethesda)">
        <title>A chromosome-length genome assembly and annotation of blackberry (Rubus argutus, cv. 'Hillquist').</title>
        <authorList>
            <person name="Bruna T."/>
            <person name="Aryal R."/>
            <person name="Dudchenko O."/>
            <person name="Sargent D.J."/>
            <person name="Mead D."/>
            <person name="Buti M."/>
            <person name="Cavallini A."/>
            <person name="Hytonen T."/>
            <person name="Andres J."/>
            <person name="Pham M."/>
            <person name="Weisz D."/>
            <person name="Mascagni F."/>
            <person name="Usai G."/>
            <person name="Natali L."/>
            <person name="Bassil N."/>
            <person name="Fernandez G.E."/>
            <person name="Lomsadze A."/>
            <person name="Armour M."/>
            <person name="Olukolu B."/>
            <person name="Poorten T."/>
            <person name="Britton C."/>
            <person name="Davik J."/>
            <person name="Ashrafi H."/>
            <person name="Aiden E.L."/>
            <person name="Borodovsky M."/>
            <person name="Worthington M."/>
        </authorList>
    </citation>
    <scope>NUCLEOTIDE SEQUENCE [LARGE SCALE GENOMIC DNA]</scope>
    <source>
        <strain evidence="4">PI 553951</strain>
    </source>
</reference>
<gene>
    <name evidence="4" type="ORF">M0R45_020378</name>
</gene>
<keyword evidence="2" id="KW-1133">Transmembrane helix</keyword>
<protein>
    <recommendedName>
        <fullName evidence="3">Reverse transcriptase domain-containing protein</fullName>
    </recommendedName>
</protein>
<evidence type="ECO:0000313" key="5">
    <source>
        <dbReference type="Proteomes" id="UP001457282"/>
    </source>
</evidence>
<dbReference type="AlphaFoldDB" id="A0AAW1X864"/>
<dbReference type="SUPFAM" id="SSF56219">
    <property type="entry name" value="DNase I-like"/>
    <property type="match status" value="1"/>
</dbReference>
<feature type="coiled-coil region" evidence="1">
    <location>
        <begin position="154"/>
        <end position="181"/>
    </location>
</feature>
<dbReference type="InterPro" id="IPR036691">
    <property type="entry name" value="Endo/exonu/phosph_ase_sf"/>
</dbReference>
<dbReference type="InterPro" id="IPR043502">
    <property type="entry name" value="DNA/RNA_pol_sf"/>
</dbReference>